<evidence type="ECO:0000313" key="1">
    <source>
        <dbReference type="EMBL" id="CAG8740594.1"/>
    </source>
</evidence>
<dbReference type="Proteomes" id="UP000789920">
    <property type="component" value="Unassembled WGS sequence"/>
</dbReference>
<proteinExistence type="predicted"/>
<dbReference type="EMBL" id="CAJVQC010028762">
    <property type="protein sequence ID" value="CAG8740594.1"/>
    <property type="molecule type" value="Genomic_DNA"/>
</dbReference>
<keyword evidence="2" id="KW-1185">Reference proteome</keyword>
<comment type="caution">
    <text evidence="1">The sequence shown here is derived from an EMBL/GenBank/DDBJ whole genome shotgun (WGS) entry which is preliminary data.</text>
</comment>
<sequence>TNYDDVSDLNGAATNAVLTAAENTTPYVPFIKNEVLAANNKTSPLISQKHPEHLYNSKLTEKYLITTNYDDVSNLCGIATNADEIAVSYVPFINMVKIL</sequence>
<feature type="non-terminal residue" evidence="1">
    <location>
        <position position="1"/>
    </location>
</feature>
<evidence type="ECO:0000313" key="2">
    <source>
        <dbReference type="Proteomes" id="UP000789920"/>
    </source>
</evidence>
<gene>
    <name evidence="1" type="ORF">RPERSI_LOCUS13109</name>
</gene>
<accession>A0ACA9Q8D2</accession>
<reference evidence="1" key="1">
    <citation type="submission" date="2021-06" db="EMBL/GenBank/DDBJ databases">
        <authorList>
            <person name="Kallberg Y."/>
            <person name="Tangrot J."/>
            <person name="Rosling A."/>
        </authorList>
    </citation>
    <scope>NUCLEOTIDE SEQUENCE</scope>
    <source>
        <strain evidence="1">MA461A</strain>
    </source>
</reference>
<name>A0ACA9Q8D2_9GLOM</name>
<feature type="non-terminal residue" evidence="1">
    <location>
        <position position="99"/>
    </location>
</feature>
<protein>
    <submittedName>
        <fullName evidence="1">2543_t:CDS:1</fullName>
    </submittedName>
</protein>
<organism evidence="1 2">
    <name type="scientific">Racocetra persica</name>
    <dbReference type="NCBI Taxonomy" id="160502"/>
    <lineage>
        <taxon>Eukaryota</taxon>
        <taxon>Fungi</taxon>
        <taxon>Fungi incertae sedis</taxon>
        <taxon>Mucoromycota</taxon>
        <taxon>Glomeromycotina</taxon>
        <taxon>Glomeromycetes</taxon>
        <taxon>Diversisporales</taxon>
        <taxon>Gigasporaceae</taxon>
        <taxon>Racocetra</taxon>
    </lineage>
</organism>